<feature type="domain" description="Fungal lipase-type" evidence="2">
    <location>
        <begin position="186"/>
        <end position="345"/>
    </location>
</feature>
<dbReference type="OrthoDB" id="438440at2759"/>
<dbReference type="Gene3D" id="3.40.50.1820">
    <property type="entry name" value="alpha/beta hydrolase"/>
    <property type="match status" value="1"/>
</dbReference>
<dbReference type="GO" id="GO:0004806">
    <property type="term" value="F:triacylglycerol lipase activity"/>
    <property type="evidence" value="ECO:0007669"/>
    <property type="project" value="InterPro"/>
</dbReference>
<dbReference type="InterPro" id="IPR029058">
    <property type="entry name" value="AB_hydrolase_fold"/>
</dbReference>
<evidence type="ECO:0000313" key="3">
    <source>
        <dbReference type="EMBL" id="KAB1214707.1"/>
    </source>
</evidence>
<dbReference type="PANTHER" id="PTHR46086:SF28">
    <property type="entry name" value="FUNGAL LIPASE-LIKE DOMAIN-CONTAINING PROTEIN"/>
    <property type="match status" value="1"/>
</dbReference>
<evidence type="ECO:0000259" key="2">
    <source>
        <dbReference type="Pfam" id="PF01764"/>
    </source>
</evidence>
<keyword evidence="1" id="KW-0378">Hydrolase</keyword>
<dbReference type="CDD" id="cd00519">
    <property type="entry name" value="Lipase_3"/>
    <property type="match status" value="1"/>
</dbReference>
<name>A0A6A1VRZ0_9ROSI</name>
<protein>
    <submittedName>
        <fullName evidence="3">Lipase</fullName>
    </submittedName>
</protein>
<dbReference type="Proteomes" id="UP000516437">
    <property type="component" value="Chromosome 5"/>
</dbReference>
<keyword evidence="4" id="KW-1185">Reference proteome</keyword>
<dbReference type="InterPro" id="IPR044819">
    <property type="entry name" value="OBL-like"/>
</dbReference>
<dbReference type="AlphaFoldDB" id="A0A6A1VRZ0"/>
<dbReference type="EMBL" id="RXIC02000023">
    <property type="protein sequence ID" value="KAB1214707.1"/>
    <property type="molecule type" value="Genomic_DNA"/>
</dbReference>
<sequence length="456" mass="52601">MGWEKGAIRSYMLLKSKEASFSDVVRILFSNDIKIRKNFVDCPKDTRENFPPRWPIFVSLVAQKSLQIVSKPMAKVGTAIERRLNLLSGRDPDRTSPTFVSMVGLMDDRVELDSSIKYGDPRYNSVLSMMAAKISYENENYIKSTVEDHWKMEFLGSYNFWNDYQEKSSTQAFMLRDKATDHNIIVVAFKGTEPFDADSWLSDVDLSWYELYGVGRTHRGFMKALGLQKNVGFPKEIDQDDNHPPSAYYAIREMLKQLLAKDDRARYILTGHSLGGALAILFPAILALHGEKLLLERFEGVYTFGQPRVGDKEFAEYMEQNLIDYNIRYFRLVYSNDIVPRLPYDDKTLMFKHFGPCVFYNSFYEGEIVSEEPNRNYFSLQEAIPMWTNAVWELIRSFVIGKIEGPFYKESTLQKGFRVFGLVVPGISAHSTQDYVNATRLGSPDLFSQHRIRSDE</sequence>
<dbReference type="InterPro" id="IPR002921">
    <property type="entry name" value="Fungal_lipase-type"/>
</dbReference>
<reference evidence="3 4" key="1">
    <citation type="journal article" date="2019" name="Plant Biotechnol. J.">
        <title>The red bayberry genome and genetic basis of sex determination.</title>
        <authorList>
            <person name="Jia H.M."/>
            <person name="Jia H.J."/>
            <person name="Cai Q.L."/>
            <person name="Wang Y."/>
            <person name="Zhao H.B."/>
            <person name="Yang W.F."/>
            <person name="Wang G.Y."/>
            <person name="Li Y.H."/>
            <person name="Zhan D.L."/>
            <person name="Shen Y.T."/>
            <person name="Niu Q.F."/>
            <person name="Chang L."/>
            <person name="Qiu J."/>
            <person name="Zhao L."/>
            <person name="Xie H.B."/>
            <person name="Fu W.Y."/>
            <person name="Jin J."/>
            <person name="Li X.W."/>
            <person name="Jiao Y."/>
            <person name="Zhou C.C."/>
            <person name="Tu T."/>
            <person name="Chai C.Y."/>
            <person name="Gao J.L."/>
            <person name="Fan L.J."/>
            <person name="van de Weg E."/>
            <person name="Wang J.Y."/>
            <person name="Gao Z.S."/>
        </authorList>
    </citation>
    <scope>NUCLEOTIDE SEQUENCE [LARGE SCALE GENOMIC DNA]</scope>
    <source>
        <tissue evidence="3">Leaves</tissue>
    </source>
</reference>
<gene>
    <name evidence="3" type="ORF">CJ030_MR5G003272</name>
</gene>
<evidence type="ECO:0000256" key="1">
    <source>
        <dbReference type="ARBA" id="ARBA00022801"/>
    </source>
</evidence>
<comment type="caution">
    <text evidence="3">The sequence shown here is derived from an EMBL/GenBank/DDBJ whole genome shotgun (WGS) entry which is preliminary data.</text>
</comment>
<dbReference type="SUPFAM" id="SSF53474">
    <property type="entry name" value="alpha/beta-Hydrolases"/>
    <property type="match status" value="1"/>
</dbReference>
<dbReference type="PANTHER" id="PTHR46086">
    <property type="entry name" value="ALPHA/BETA-HYDROLASES SUPERFAMILY PROTEIN"/>
    <property type="match status" value="1"/>
</dbReference>
<dbReference type="GO" id="GO:0006629">
    <property type="term" value="P:lipid metabolic process"/>
    <property type="evidence" value="ECO:0007669"/>
    <property type="project" value="InterPro"/>
</dbReference>
<dbReference type="Pfam" id="PF01764">
    <property type="entry name" value="Lipase_3"/>
    <property type="match status" value="1"/>
</dbReference>
<evidence type="ECO:0000313" key="4">
    <source>
        <dbReference type="Proteomes" id="UP000516437"/>
    </source>
</evidence>
<accession>A0A6A1VRZ0</accession>
<organism evidence="3 4">
    <name type="scientific">Morella rubra</name>
    <name type="common">Chinese bayberry</name>
    <dbReference type="NCBI Taxonomy" id="262757"/>
    <lineage>
        <taxon>Eukaryota</taxon>
        <taxon>Viridiplantae</taxon>
        <taxon>Streptophyta</taxon>
        <taxon>Embryophyta</taxon>
        <taxon>Tracheophyta</taxon>
        <taxon>Spermatophyta</taxon>
        <taxon>Magnoliopsida</taxon>
        <taxon>eudicotyledons</taxon>
        <taxon>Gunneridae</taxon>
        <taxon>Pentapetalae</taxon>
        <taxon>rosids</taxon>
        <taxon>fabids</taxon>
        <taxon>Fagales</taxon>
        <taxon>Myricaceae</taxon>
        <taxon>Morella</taxon>
    </lineage>
</organism>
<proteinExistence type="predicted"/>